<comment type="cofactor">
    <cofactor evidence="2">
        <name>[3Fe-4S] cluster</name>
        <dbReference type="ChEBI" id="CHEBI:21137"/>
    </cofactor>
</comment>
<organism evidence="16 17">
    <name type="scientific">Ditylenchus dipsaci</name>
    <dbReference type="NCBI Taxonomy" id="166011"/>
    <lineage>
        <taxon>Eukaryota</taxon>
        <taxon>Metazoa</taxon>
        <taxon>Ecdysozoa</taxon>
        <taxon>Nematoda</taxon>
        <taxon>Chromadorea</taxon>
        <taxon>Rhabditida</taxon>
        <taxon>Tylenchina</taxon>
        <taxon>Tylenchomorpha</taxon>
        <taxon>Sphaerularioidea</taxon>
        <taxon>Anguinidae</taxon>
        <taxon>Anguininae</taxon>
        <taxon>Ditylenchus</taxon>
    </lineage>
</organism>
<keyword evidence="16" id="KW-1185">Reference proteome</keyword>
<evidence type="ECO:0000256" key="2">
    <source>
        <dbReference type="ARBA" id="ARBA00001927"/>
    </source>
</evidence>
<keyword evidence="13" id="KW-0003">3Fe-4S</keyword>
<evidence type="ECO:0000256" key="10">
    <source>
        <dbReference type="ARBA" id="ARBA00023004"/>
    </source>
</evidence>
<evidence type="ECO:0000256" key="3">
    <source>
        <dbReference type="ARBA" id="ARBA00009716"/>
    </source>
</evidence>
<evidence type="ECO:0000256" key="8">
    <source>
        <dbReference type="ARBA" id="ARBA00022962"/>
    </source>
</evidence>
<keyword evidence="6" id="KW-0288">FMN</keyword>
<keyword evidence="10" id="KW-0408">Iron</keyword>
<evidence type="ECO:0000256" key="14">
    <source>
        <dbReference type="ARBA" id="ARBA00029440"/>
    </source>
</evidence>
<dbReference type="Gene3D" id="3.20.20.70">
    <property type="entry name" value="Aldolase class I"/>
    <property type="match status" value="1"/>
</dbReference>
<dbReference type="AlphaFoldDB" id="A0A915DBW2"/>
<evidence type="ECO:0000256" key="13">
    <source>
        <dbReference type="ARBA" id="ARBA00023291"/>
    </source>
</evidence>
<comment type="similarity">
    <text evidence="3">Belongs to the glutamate synthase family.</text>
</comment>
<sequence length="279" mass="31722">MLLVDTYEQKIEEDEDLKARIATLRPHKKLAMNRIHLDQMKRDDVLSHGAITNEYLIKRVFKSLKIVGWEANPVDKHHRKKLRDTRLDSDRRLKEALGSMGNDAALACLSDYSPLLFSYFQQLFAQVTNPPIDPFREQIVMSLRCPIGPESNFLEPEFELQGRILLDQPVLSLVDLEVLKRTSYRGWRSKVIDIVYPARHDCRGLAPALDRICSEACGAALDGFQVIILSDRASNKDFVPVSSLLALGAVHQCLIKQRLRMKVALIVESGEVKQVHGRI</sequence>
<name>A0A915DBW2_9BILA</name>
<evidence type="ECO:0000259" key="15">
    <source>
        <dbReference type="Pfam" id="PF04898"/>
    </source>
</evidence>
<dbReference type="GO" id="GO:0006537">
    <property type="term" value="P:glutamate biosynthetic process"/>
    <property type="evidence" value="ECO:0007669"/>
    <property type="project" value="UniProtKB-KW"/>
</dbReference>
<dbReference type="InterPro" id="IPR013785">
    <property type="entry name" value="Aldolase_TIM"/>
</dbReference>
<keyword evidence="7" id="KW-0479">Metal-binding</keyword>
<dbReference type="GO" id="GO:0046872">
    <property type="term" value="F:metal ion binding"/>
    <property type="evidence" value="ECO:0007669"/>
    <property type="project" value="UniProtKB-KW"/>
</dbReference>
<dbReference type="InterPro" id="IPR050711">
    <property type="entry name" value="ET-N_metabolism_enzyme"/>
</dbReference>
<dbReference type="PANTHER" id="PTHR11938">
    <property type="entry name" value="FAD NADPH DEHYDROGENASE/OXIDOREDUCTASE"/>
    <property type="match status" value="1"/>
</dbReference>
<protein>
    <submittedName>
        <fullName evidence="17">Glutamate synthase central-N domain-containing protein</fullName>
    </submittedName>
</protein>
<keyword evidence="5" id="KW-0285">Flavoprotein</keyword>
<comment type="cofactor">
    <cofactor evidence="1">
        <name>FMN</name>
        <dbReference type="ChEBI" id="CHEBI:58210"/>
    </cofactor>
</comment>
<evidence type="ECO:0000256" key="4">
    <source>
        <dbReference type="ARBA" id="ARBA00022605"/>
    </source>
</evidence>
<evidence type="ECO:0000313" key="17">
    <source>
        <dbReference type="WBParaSite" id="jg17792"/>
    </source>
</evidence>
<evidence type="ECO:0000256" key="1">
    <source>
        <dbReference type="ARBA" id="ARBA00001917"/>
    </source>
</evidence>
<proteinExistence type="inferred from homology"/>
<keyword evidence="9" id="KW-0560">Oxidoreductase</keyword>
<reference evidence="17" key="1">
    <citation type="submission" date="2022-11" db="UniProtKB">
        <authorList>
            <consortium name="WormBaseParasite"/>
        </authorList>
    </citation>
    <scope>IDENTIFICATION</scope>
</reference>
<dbReference type="WBParaSite" id="jg17792">
    <property type="protein sequence ID" value="jg17792"/>
    <property type="gene ID" value="jg17792"/>
</dbReference>
<keyword evidence="11" id="KW-0411">Iron-sulfur</keyword>
<comment type="pathway">
    <text evidence="14">Amino-acid biosynthesis.</text>
</comment>
<accession>A0A915DBW2</accession>
<dbReference type="SUPFAM" id="SSF51395">
    <property type="entry name" value="FMN-linked oxidoreductases"/>
    <property type="match status" value="1"/>
</dbReference>
<dbReference type="InterPro" id="IPR006982">
    <property type="entry name" value="Glu_synth_centr_N"/>
</dbReference>
<dbReference type="GO" id="GO:0016040">
    <property type="term" value="F:glutamate synthase (NADH) activity"/>
    <property type="evidence" value="ECO:0007669"/>
    <property type="project" value="TreeGrafter"/>
</dbReference>
<evidence type="ECO:0000256" key="5">
    <source>
        <dbReference type="ARBA" id="ARBA00022630"/>
    </source>
</evidence>
<evidence type="ECO:0000256" key="7">
    <source>
        <dbReference type="ARBA" id="ARBA00022723"/>
    </source>
</evidence>
<evidence type="ECO:0000313" key="16">
    <source>
        <dbReference type="Proteomes" id="UP000887574"/>
    </source>
</evidence>
<evidence type="ECO:0000256" key="11">
    <source>
        <dbReference type="ARBA" id="ARBA00023014"/>
    </source>
</evidence>
<dbReference type="Proteomes" id="UP000887574">
    <property type="component" value="Unplaced"/>
</dbReference>
<evidence type="ECO:0000256" key="6">
    <source>
        <dbReference type="ARBA" id="ARBA00022643"/>
    </source>
</evidence>
<dbReference type="GO" id="GO:0051538">
    <property type="term" value="F:3 iron, 4 sulfur cluster binding"/>
    <property type="evidence" value="ECO:0007669"/>
    <property type="project" value="UniProtKB-KW"/>
</dbReference>
<dbReference type="GO" id="GO:0019676">
    <property type="term" value="P:ammonia assimilation cycle"/>
    <property type="evidence" value="ECO:0007669"/>
    <property type="project" value="TreeGrafter"/>
</dbReference>
<feature type="domain" description="Glutamate synthase central-N" evidence="15">
    <location>
        <begin position="93"/>
        <end position="276"/>
    </location>
</feature>
<evidence type="ECO:0000256" key="9">
    <source>
        <dbReference type="ARBA" id="ARBA00023002"/>
    </source>
</evidence>
<keyword evidence="12" id="KW-0314">Glutamate biosynthesis</keyword>
<keyword evidence="8" id="KW-0315">Glutamine amidotransferase</keyword>
<dbReference type="PANTHER" id="PTHR11938:SF133">
    <property type="entry name" value="GLUTAMATE SYNTHASE (NADH)"/>
    <property type="match status" value="1"/>
</dbReference>
<dbReference type="Pfam" id="PF04898">
    <property type="entry name" value="Glu_syn_central"/>
    <property type="match status" value="1"/>
</dbReference>
<keyword evidence="4" id="KW-0028">Amino-acid biosynthesis</keyword>
<evidence type="ECO:0000256" key="12">
    <source>
        <dbReference type="ARBA" id="ARBA00023164"/>
    </source>
</evidence>